<evidence type="ECO:0000256" key="1">
    <source>
        <dbReference type="SAM" id="MobiDB-lite"/>
    </source>
</evidence>
<evidence type="ECO:0000313" key="2">
    <source>
        <dbReference type="EMBL" id="HEA53515.1"/>
    </source>
</evidence>
<proteinExistence type="predicted"/>
<dbReference type="RefSeq" id="WP_304103976.1">
    <property type="nucleotide sequence ID" value="NZ_DRGY01000118.1"/>
</dbReference>
<gene>
    <name evidence="2" type="ORF">ENI00_14635</name>
</gene>
<comment type="caution">
    <text evidence="2">The sequence shown here is derived from an EMBL/GenBank/DDBJ whole genome shotgun (WGS) entry which is preliminary data.</text>
</comment>
<protein>
    <submittedName>
        <fullName evidence="2">Uncharacterized protein</fullName>
    </submittedName>
</protein>
<dbReference type="AlphaFoldDB" id="A0A831R709"/>
<reference evidence="2" key="1">
    <citation type="journal article" date="2020" name="mSystems">
        <title>Genome- and Community-Level Interaction Insights into Carbon Utilization and Element Cycling Functions of Hydrothermarchaeota in Hydrothermal Sediment.</title>
        <authorList>
            <person name="Zhou Z."/>
            <person name="Liu Y."/>
            <person name="Xu W."/>
            <person name="Pan J."/>
            <person name="Luo Z.H."/>
            <person name="Li M."/>
        </authorList>
    </citation>
    <scope>NUCLEOTIDE SEQUENCE [LARGE SCALE GENOMIC DNA]</scope>
    <source>
        <strain evidence="2">HyVt-357</strain>
    </source>
</reference>
<sequence>MPFSGVDNFQPQSLYEQGRPDRRKPEHLSIRIETDSLIRLLKTRQLHVQNFSCADPTSKTVIYHLLLEFALNY</sequence>
<accession>A0A831R709</accession>
<feature type="region of interest" description="Disordered" evidence="1">
    <location>
        <begin position="1"/>
        <end position="26"/>
    </location>
</feature>
<dbReference type="Proteomes" id="UP000885748">
    <property type="component" value="Unassembled WGS sequence"/>
</dbReference>
<organism evidence="2">
    <name type="scientific">Marinobacter antarcticus</name>
    <dbReference type="NCBI Taxonomy" id="564117"/>
    <lineage>
        <taxon>Bacteria</taxon>
        <taxon>Pseudomonadati</taxon>
        <taxon>Pseudomonadota</taxon>
        <taxon>Gammaproteobacteria</taxon>
        <taxon>Pseudomonadales</taxon>
        <taxon>Marinobacteraceae</taxon>
        <taxon>Marinobacter</taxon>
    </lineage>
</organism>
<name>A0A831R709_9GAMM</name>
<dbReference type="EMBL" id="DRGY01000118">
    <property type="protein sequence ID" value="HEA53515.1"/>
    <property type="molecule type" value="Genomic_DNA"/>
</dbReference>